<dbReference type="RefSeq" id="WP_069481870.1">
    <property type="nucleotide sequence ID" value="NZ_KV766182.1"/>
</dbReference>
<comment type="caution">
    <text evidence="2">The sequence shown here is derived from an EMBL/GenBank/DDBJ whole genome shotgun (WGS) entry which is preliminary data.</text>
</comment>
<accession>A0A1E4R8U5</accession>
<dbReference type="Pfam" id="PF00583">
    <property type="entry name" value="Acetyltransf_1"/>
    <property type="match status" value="1"/>
</dbReference>
<dbReference type="Proteomes" id="UP000094784">
    <property type="component" value="Unassembled WGS sequence"/>
</dbReference>
<dbReference type="PANTHER" id="PTHR43072">
    <property type="entry name" value="N-ACETYLTRANSFERASE"/>
    <property type="match status" value="1"/>
</dbReference>
<reference evidence="2 3" key="1">
    <citation type="submission" date="2016-09" db="EMBL/GenBank/DDBJ databases">
        <title>Draft genome sequence of the soil isolate, Lysinibacillus fusiformis M5, a potential hypoxanthine producer.</title>
        <authorList>
            <person name="Gallegos-Monterrosa R."/>
            <person name="Maroti G."/>
            <person name="Balint B."/>
            <person name="Kovacs A.T."/>
        </authorList>
    </citation>
    <scope>NUCLEOTIDE SEQUENCE [LARGE SCALE GENOMIC DNA]</scope>
    <source>
        <strain evidence="2 3">M5</strain>
    </source>
</reference>
<dbReference type="EMBL" id="MECQ01000001">
    <property type="protein sequence ID" value="ODV56895.1"/>
    <property type="molecule type" value="Genomic_DNA"/>
</dbReference>
<organism evidence="2 3">
    <name type="scientific">Lysinibacillus fusiformis</name>
    <dbReference type="NCBI Taxonomy" id="28031"/>
    <lineage>
        <taxon>Bacteria</taxon>
        <taxon>Bacillati</taxon>
        <taxon>Bacillota</taxon>
        <taxon>Bacilli</taxon>
        <taxon>Bacillales</taxon>
        <taxon>Bacillaceae</taxon>
        <taxon>Lysinibacillus</taxon>
    </lineage>
</organism>
<evidence type="ECO:0000313" key="2">
    <source>
        <dbReference type="EMBL" id="ODV56895.1"/>
    </source>
</evidence>
<evidence type="ECO:0000313" key="3">
    <source>
        <dbReference type="Proteomes" id="UP000094784"/>
    </source>
</evidence>
<dbReference type="SUPFAM" id="SSF55729">
    <property type="entry name" value="Acyl-CoA N-acyltransferases (Nat)"/>
    <property type="match status" value="1"/>
</dbReference>
<proteinExistence type="predicted"/>
<keyword evidence="2" id="KW-0808">Transferase</keyword>
<sequence>MEIIQASMNELEELTKLFDEYRQFYGIESDVSSAKAFLQLRLALKESVIFMAQVDGKMVGFTQLYPTFSSIALQRAYILNDIYVTEDARGLGVGKALMEKIFQYCEQQYARYVTLQTAADNVNARKLYEKLHMKQDEYCNYVKYFM</sequence>
<dbReference type="OrthoDB" id="9792929at2"/>
<protein>
    <submittedName>
        <fullName evidence="2">GNAT family N-acetyltransferase</fullName>
    </submittedName>
</protein>
<feature type="domain" description="N-acetyltransferase" evidence="1">
    <location>
        <begin position="1"/>
        <end position="146"/>
    </location>
</feature>
<dbReference type="PANTHER" id="PTHR43072:SF60">
    <property type="entry name" value="L-2,4-DIAMINOBUTYRIC ACID ACETYLTRANSFERASE"/>
    <property type="match status" value="1"/>
</dbReference>
<dbReference type="PROSITE" id="PS51186">
    <property type="entry name" value="GNAT"/>
    <property type="match status" value="1"/>
</dbReference>
<dbReference type="Gene3D" id="3.40.630.30">
    <property type="match status" value="1"/>
</dbReference>
<dbReference type="CDD" id="cd04301">
    <property type="entry name" value="NAT_SF"/>
    <property type="match status" value="1"/>
</dbReference>
<dbReference type="InterPro" id="IPR016181">
    <property type="entry name" value="Acyl_CoA_acyltransferase"/>
</dbReference>
<evidence type="ECO:0000259" key="1">
    <source>
        <dbReference type="PROSITE" id="PS51186"/>
    </source>
</evidence>
<gene>
    <name evidence="2" type="ORF">BG258_13815</name>
</gene>
<dbReference type="AlphaFoldDB" id="A0A1E4R8U5"/>
<dbReference type="InterPro" id="IPR000182">
    <property type="entry name" value="GNAT_dom"/>
</dbReference>
<name>A0A1E4R8U5_9BACI</name>
<dbReference type="GO" id="GO:0016747">
    <property type="term" value="F:acyltransferase activity, transferring groups other than amino-acyl groups"/>
    <property type="evidence" value="ECO:0007669"/>
    <property type="project" value="InterPro"/>
</dbReference>